<accession>A0A2B7XYP7</accession>
<dbReference type="OrthoDB" id="3938867at2759"/>
<proteinExistence type="predicted"/>
<dbReference type="AlphaFoldDB" id="A0A2B7XYP7"/>
<evidence type="ECO:0000256" key="1">
    <source>
        <dbReference type="SAM" id="MobiDB-lite"/>
    </source>
</evidence>
<feature type="compositionally biased region" description="Acidic residues" evidence="1">
    <location>
        <begin position="199"/>
        <end position="210"/>
    </location>
</feature>
<evidence type="ECO:0000313" key="2">
    <source>
        <dbReference type="EMBL" id="PGH13903.1"/>
    </source>
</evidence>
<gene>
    <name evidence="2" type="ORF">AJ80_06172</name>
</gene>
<feature type="region of interest" description="Disordered" evidence="1">
    <location>
        <begin position="195"/>
        <end position="234"/>
    </location>
</feature>
<name>A0A2B7XYP7_POLH7</name>
<evidence type="ECO:0000313" key="3">
    <source>
        <dbReference type="Proteomes" id="UP000224634"/>
    </source>
</evidence>
<reference evidence="2 3" key="1">
    <citation type="submission" date="2017-10" db="EMBL/GenBank/DDBJ databases">
        <title>Comparative genomics in systemic dimorphic fungi from Ajellomycetaceae.</title>
        <authorList>
            <person name="Munoz J.F."/>
            <person name="Mcewen J.G."/>
            <person name="Clay O.K."/>
            <person name="Cuomo C.A."/>
        </authorList>
    </citation>
    <scope>NUCLEOTIDE SEQUENCE [LARGE SCALE GENOMIC DNA]</scope>
    <source>
        <strain evidence="2 3">UAMH7299</strain>
    </source>
</reference>
<organism evidence="2 3">
    <name type="scientific">Polytolypa hystricis (strain UAMH7299)</name>
    <dbReference type="NCBI Taxonomy" id="1447883"/>
    <lineage>
        <taxon>Eukaryota</taxon>
        <taxon>Fungi</taxon>
        <taxon>Dikarya</taxon>
        <taxon>Ascomycota</taxon>
        <taxon>Pezizomycotina</taxon>
        <taxon>Eurotiomycetes</taxon>
        <taxon>Eurotiomycetidae</taxon>
        <taxon>Onygenales</taxon>
        <taxon>Onygenales incertae sedis</taxon>
        <taxon>Polytolypa</taxon>
    </lineage>
</organism>
<protein>
    <submittedName>
        <fullName evidence="2">Uncharacterized protein</fullName>
    </submittedName>
</protein>
<sequence length="234" mass="25952">MGTRHLICIFYKGRFVVAQYGQWDGYPDGQGATIFKFLVKPENIARLKEGLQFVYIPTNEELKEINEKVKKLDSEESEKGIPTSGSKSALNQIYPSLSRDAGGDILEIIAQGSEEKRIPTQLYMEFANDGLFCEWAYVVDLDDEVFEVYGGAEEKSKSASKRFHDVGDENETVPAFLKSFAFKELPATEKEFLDAFSNGEDEAEGEEDDGGEAKEEVDVEASKVGNVRSAATTG</sequence>
<comment type="caution">
    <text evidence="2">The sequence shown here is derived from an EMBL/GenBank/DDBJ whole genome shotgun (WGS) entry which is preliminary data.</text>
</comment>
<dbReference type="Proteomes" id="UP000224634">
    <property type="component" value="Unassembled WGS sequence"/>
</dbReference>
<dbReference type="EMBL" id="PDNA01000099">
    <property type="protein sequence ID" value="PGH13903.1"/>
    <property type="molecule type" value="Genomic_DNA"/>
</dbReference>
<keyword evidence="3" id="KW-1185">Reference proteome</keyword>